<evidence type="ECO:0000259" key="1">
    <source>
        <dbReference type="PROSITE" id="PS50043"/>
    </source>
</evidence>
<dbReference type="GO" id="GO:0003677">
    <property type="term" value="F:DNA binding"/>
    <property type="evidence" value="ECO:0007669"/>
    <property type="project" value="InterPro"/>
</dbReference>
<dbReference type="PROSITE" id="PS50043">
    <property type="entry name" value="HTH_LUXR_2"/>
    <property type="match status" value="1"/>
</dbReference>
<dbReference type="EMBL" id="UINC01090834">
    <property type="protein sequence ID" value="SVC43117.1"/>
    <property type="molecule type" value="Genomic_DNA"/>
</dbReference>
<name>A0A382M5Y3_9ZZZZ</name>
<gene>
    <name evidence="2" type="ORF">METZ01_LOCUS295971</name>
</gene>
<reference evidence="2" key="1">
    <citation type="submission" date="2018-05" db="EMBL/GenBank/DDBJ databases">
        <authorList>
            <person name="Lanie J.A."/>
            <person name="Ng W.-L."/>
            <person name="Kazmierczak K.M."/>
            <person name="Andrzejewski T.M."/>
            <person name="Davidsen T.M."/>
            <person name="Wayne K.J."/>
            <person name="Tettelin H."/>
            <person name="Glass J.I."/>
            <person name="Rusch D."/>
            <person name="Podicherti R."/>
            <person name="Tsui H.-C.T."/>
            <person name="Winkler M.E."/>
        </authorList>
    </citation>
    <scope>NUCLEOTIDE SEQUENCE</scope>
</reference>
<feature type="domain" description="HTH luxR-type" evidence="1">
    <location>
        <begin position="1"/>
        <end position="43"/>
    </location>
</feature>
<evidence type="ECO:0000313" key="2">
    <source>
        <dbReference type="EMBL" id="SVC43117.1"/>
    </source>
</evidence>
<dbReference type="InterPro" id="IPR016032">
    <property type="entry name" value="Sig_transdc_resp-reg_C-effctor"/>
</dbReference>
<dbReference type="SUPFAM" id="SSF46894">
    <property type="entry name" value="C-terminal effector domain of the bipartite response regulators"/>
    <property type="match status" value="1"/>
</dbReference>
<dbReference type="AlphaFoldDB" id="A0A382M5Y3"/>
<dbReference type="Pfam" id="PF00196">
    <property type="entry name" value="GerE"/>
    <property type="match status" value="1"/>
</dbReference>
<protein>
    <recommendedName>
        <fullName evidence="1">HTH luxR-type domain-containing protein</fullName>
    </recommendedName>
</protein>
<dbReference type="InterPro" id="IPR000792">
    <property type="entry name" value="Tscrpt_reg_LuxR_C"/>
</dbReference>
<dbReference type="Gene3D" id="1.10.10.10">
    <property type="entry name" value="Winged helix-like DNA-binding domain superfamily/Winged helix DNA-binding domain"/>
    <property type="match status" value="1"/>
</dbReference>
<accession>A0A382M5Y3</accession>
<dbReference type="InterPro" id="IPR036388">
    <property type="entry name" value="WH-like_DNA-bd_sf"/>
</dbReference>
<organism evidence="2">
    <name type="scientific">marine metagenome</name>
    <dbReference type="NCBI Taxonomy" id="408172"/>
    <lineage>
        <taxon>unclassified sequences</taxon>
        <taxon>metagenomes</taxon>
        <taxon>ecological metagenomes</taxon>
    </lineage>
</organism>
<dbReference type="GO" id="GO:0006355">
    <property type="term" value="P:regulation of DNA-templated transcription"/>
    <property type="evidence" value="ECO:0007669"/>
    <property type="project" value="InterPro"/>
</dbReference>
<sequence>MNKKIATALNHQVVTVVLHMKAIMRKLGAANRTHASKIALDLRSAA</sequence>
<proteinExistence type="predicted"/>